<dbReference type="InterPro" id="IPR050250">
    <property type="entry name" value="Macrolide_Exporter_MacB"/>
</dbReference>
<evidence type="ECO:0000259" key="7">
    <source>
        <dbReference type="Pfam" id="PF02687"/>
    </source>
</evidence>
<feature type="transmembrane region" description="Helical" evidence="6">
    <location>
        <begin position="499"/>
        <end position="522"/>
    </location>
</feature>
<dbReference type="RefSeq" id="WP_346757087.1">
    <property type="nucleotide sequence ID" value="NZ_JAUJEB010000001.1"/>
</dbReference>
<feature type="transmembrane region" description="Helical" evidence="6">
    <location>
        <begin position="96"/>
        <end position="118"/>
    </location>
</feature>
<feature type="domain" description="MacB-like periplasmic core" evidence="8">
    <location>
        <begin position="99"/>
        <end position="321"/>
    </location>
</feature>
<dbReference type="EMBL" id="JAUJEB010000001">
    <property type="protein sequence ID" value="MDN5211759.1"/>
    <property type="molecule type" value="Genomic_DNA"/>
</dbReference>
<evidence type="ECO:0000256" key="1">
    <source>
        <dbReference type="ARBA" id="ARBA00004651"/>
    </source>
</evidence>
<feature type="domain" description="ABC3 transporter permease C-terminal" evidence="7">
    <location>
        <begin position="368"/>
        <end position="480"/>
    </location>
</feature>
<evidence type="ECO:0000313" key="10">
    <source>
        <dbReference type="Proteomes" id="UP001172083"/>
    </source>
</evidence>
<feature type="domain" description="ABC3 transporter permease C-terminal" evidence="7">
    <location>
        <begin position="750"/>
        <end position="849"/>
    </location>
</feature>
<keyword evidence="2" id="KW-1003">Cell membrane</keyword>
<dbReference type="InterPro" id="IPR025857">
    <property type="entry name" value="MacB_PCD"/>
</dbReference>
<reference evidence="9" key="1">
    <citation type="submission" date="2023-06" db="EMBL/GenBank/DDBJ databases">
        <title>Genomic of Agaribacillus aureum.</title>
        <authorList>
            <person name="Wang G."/>
        </authorList>
    </citation>
    <scope>NUCLEOTIDE SEQUENCE</scope>
    <source>
        <strain evidence="9">BMA12</strain>
    </source>
</reference>
<organism evidence="9 10">
    <name type="scientific">Agaribacillus aureus</name>
    <dbReference type="NCBI Taxonomy" id="3051825"/>
    <lineage>
        <taxon>Bacteria</taxon>
        <taxon>Pseudomonadati</taxon>
        <taxon>Bacteroidota</taxon>
        <taxon>Cytophagia</taxon>
        <taxon>Cytophagales</taxon>
        <taxon>Splendidivirgaceae</taxon>
        <taxon>Agaribacillus</taxon>
    </lineage>
</organism>
<keyword evidence="5 6" id="KW-0472">Membrane</keyword>
<feature type="transmembrane region" description="Helical" evidence="6">
    <location>
        <begin position="359"/>
        <end position="385"/>
    </location>
</feature>
<keyword evidence="10" id="KW-1185">Reference proteome</keyword>
<evidence type="ECO:0000256" key="6">
    <source>
        <dbReference type="SAM" id="Phobius"/>
    </source>
</evidence>
<comment type="subcellular location">
    <subcellularLocation>
        <location evidence="1">Cell membrane</location>
        <topology evidence="1">Multi-pass membrane protein</topology>
    </subcellularLocation>
</comment>
<dbReference type="InterPro" id="IPR003838">
    <property type="entry name" value="ABC3_permease_C"/>
</dbReference>
<name>A0ABT8L1Y2_9BACT</name>
<feature type="transmembrane region" description="Helical" evidence="6">
    <location>
        <begin position="454"/>
        <end position="478"/>
    </location>
</feature>
<accession>A0ABT8L1Y2</accession>
<feature type="transmembrane region" description="Helical" evidence="6">
    <location>
        <begin position="830"/>
        <end position="851"/>
    </location>
</feature>
<comment type="caution">
    <text evidence="9">The sequence shown here is derived from an EMBL/GenBank/DDBJ whole genome shotgun (WGS) entry which is preliminary data.</text>
</comment>
<evidence type="ECO:0000256" key="3">
    <source>
        <dbReference type="ARBA" id="ARBA00022692"/>
    </source>
</evidence>
<dbReference type="Pfam" id="PF02687">
    <property type="entry name" value="FtsX"/>
    <property type="match status" value="2"/>
</dbReference>
<evidence type="ECO:0000256" key="5">
    <source>
        <dbReference type="ARBA" id="ARBA00023136"/>
    </source>
</evidence>
<protein>
    <submittedName>
        <fullName evidence="9">ABC transporter permease</fullName>
    </submittedName>
</protein>
<keyword evidence="4 6" id="KW-1133">Transmembrane helix</keyword>
<evidence type="ECO:0000313" key="9">
    <source>
        <dbReference type="EMBL" id="MDN5211759.1"/>
    </source>
</evidence>
<dbReference type="NCBIfam" id="NF038404">
    <property type="entry name" value="perm_prefix_2"/>
    <property type="match status" value="1"/>
</dbReference>
<keyword evidence="3 6" id="KW-0812">Transmembrane</keyword>
<feature type="transmembrane region" description="Helical" evidence="6">
    <location>
        <begin position="747"/>
        <end position="767"/>
    </location>
</feature>
<sequence>MANKNQLKPPNCFLRFFRWYCHPDYQEDIEGDLLERFENRVQESGVSKAKWLFIKDVLLLFRPGILAKFSITYINKGMLRNFMTVSFRNLLRNKTYATINVTGLSLALGIAIALFSIVRFEKSFDTYHKNADRLFQIVQYSEGSSGSNSHTPYGAIYALREEIPEVEFAGAILKDDPQVIEVENQKLKQPHTYFIEPDILKMLDVDWIYGSPETSLSGPYQAVLDVETAERLFGDLKKESALGKVISYDNKYDMKVSGIVQKSPTNSEFQFKMLLSMATRRQDPKWYETSANWEGGHSWHHGYVQLKEGVRKEVVEEKLNKIYAVQDQYHHRKSFGFVDLKYAHFNQYNDSYNYDTPAWLLGTLTYVGLFLILIACINFINLATIQATHRYKEIAIRKVMGSSRNFLIGQFMIETGLIVAVSMPLAVLLAQIIINASDRLLTTQIAHVSIWDVNFFLFLLGSGIAITLLAGFYPAFIFSRFRPIRILRSKLSTLSSRKVTLRHVMVISQFVIAQTLVIIIIVSTKQMRHFYSADLGFNQEAIVTVNMPEKGNKEKRERLRSQLLRHPEILEVTFGLTAPATRTDQWWSGIKHPGAPEDFGCRIQFVDNNYLDFYGLELIAGRGFLPSDTGRHTIVNELAVREMGFTNAEEALGEVIEGWPGRLSIIGVIKDFHSQSLKDDIVAHAYLNNSWNFKTASIKLSPHNMQKGMEHIEAYWSQLFPKNYFEFQFLSEDLKRFYESERKFSNFLGLFAIAGILIGIMGLYGLINFVCISKTKEIGIRKVLGSTLTGIVVTLSGGFFKLVLIAFIFASALGWYLMDSFLQNYAYRITVGWEIFALAALISVGVASIPISSQAVKAAVRNPVDALRNE</sequence>
<dbReference type="Pfam" id="PF12704">
    <property type="entry name" value="MacB_PCD"/>
    <property type="match status" value="1"/>
</dbReference>
<dbReference type="PANTHER" id="PTHR30572">
    <property type="entry name" value="MEMBRANE COMPONENT OF TRANSPORTER-RELATED"/>
    <property type="match status" value="1"/>
</dbReference>
<evidence type="ECO:0000256" key="4">
    <source>
        <dbReference type="ARBA" id="ARBA00022989"/>
    </source>
</evidence>
<feature type="transmembrane region" description="Helical" evidence="6">
    <location>
        <begin position="788"/>
        <end position="818"/>
    </location>
</feature>
<feature type="transmembrane region" description="Helical" evidence="6">
    <location>
        <begin position="406"/>
        <end position="434"/>
    </location>
</feature>
<proteinExistence type="predicted"/>
<evidence type="ECO:0000259" key="8">
    <source>
        <dbReference type="Pfam" id="PF12704"/>
    </source>
</evidence>
<evidence type="ECO:0000256" key="2">
    <source>
        <dbReference type="ARBA" id="ARBA00022475"/>
    </source>
</evidence>
<dbReference type="PANTHER" id="PTHR30572:SF18">
    <property type="entry name" value="ABC-TYPE MACROLIDE FAMILY EXPORT SYSTEM PERMEASE COMPONENT 2"/>
    <property type="match status" value="1"/>
</dbReference>
<dbReference type="Proteomes" id="UP001172083">
    <property type="component" value="Unassembled WGS sequence"/>
</dbReference>
<gene>
    <name evidence="9" type="ORF">QQ020_06845</name>
</gene>
<dbReference type="InterPro" id="IPR047699">
    <property type="entry name" value="Permease_put_prefix"/>
</dbReference>